<dbReference type="RefSeq" id="XP_005813238.1">
    <property type="nucleotide sequence ID" value="XM_005813181.2"/>
</dbReference>
<dbReference type="InterPro" id="IPR017970">
    <property type="entry name" value="Homeobox_CS"/>
</dbReference>
<proteinExistence type="predicted"/>
<keyword evidence="10" id="KW-1185">Reference proteome</keyword>
<keyword evidence="4 5" id="KW-0539">Nucleus</keyword>
<keyword evidence="3 5" id="KW-0371">Homeobox</keyword>
<dbReference type="KEGG" id="xma:102233800"/>
<dbReference type="PANTHER" id="PTHR24339">
    <property type="entry name" value="HOMEOBOX PROTEIN EMX-RELATED"/>
    <property type="match status" value="1"/>
</dbReference>
<dbReference type="PROSITE" id="PS50071">
    <property type="entry name" value="HOMEOBOX_2"/>
    <property type="match status" value="1"/>
</dbReference>
<comment type="subcellular location">
    <subcellularLocation>
        <location evidence="1 5 6">Nucleus</location>
    </subcellularLocation>
</comment>
<dbReference type="FunFam" id="1.10.10.60:FF:000378">
    <property type="entry name" value="Notochord homeobox"/>
    <property type="match status" value="1"/>
</dbReference>
<dbReference type="PANTHER" id="PTHR24339:SF67">
    <property type="entry name" value="GNOT1 HOMEODOMAIN PROTEIN-RELATED"/>
    <property type="match status" value="1"/>
</dbReference>
<reference evidence="9" key="3">
    <citation type="submission" date="2025-08" db="UniProtKB">
        <authorList>
            <consortium name="Ensembl"/>
        </authorList>
    </citation>
    <scope>IDENTIFICATION</scope>
    <source>
        <strain evidence="9">JP 163 A</strain>
    </source>
</reference>
<feature type="compositionally biased region" description="Basic and acidic residues" evidence="7">
    <location>
        <begin position="52"/>
        <end position="62"/>
    </location>
</feature>
<evidence type="ECO:0000313" key="9">
    <source>
        <dbReference type="Ensembl" id="ENSXMAP00000005740.1"/>
    </source>
</evidence>
<dbReference type="eggNOG" id="KOG0843">
    <property type="taxonomic scope" value="Eukaryota"/>
</dbReference>
<dbReference type="GeneID" id="102233800"/>
<evidence type="ECO:0000256" key="1">
    <source>
        <dbReference type="ARBA" id="ARBA00004123"/>
    </source>
</evidence>
<evidence type="ECO:0000313" key="10">
    <source>
        <dbReference type="Proteomes" id="UP000002852"/>
    </source>
</evidence>
<keyword evidence="2 5" id="KW-0238">DNA-binding</keyword>
<feature type="compositionally biased region" description="Acidic residues" evidence="7">
    <location>
        <begin position="235"/>
        <end position="257"/>
    </location>
</feature>
<dbReference type="Proteomes" id="UP000002852">
    <property type="component" value="Unassembled WGS sequence"/>
</dbReference>
<dbReference type="GO" id="GO:0000981">
    <property type="term" value="F:DNA-binding transcription factor activity, RNA polymerase II-specific"/>
    <property type="evidence" value="ECO:0007669"/>
    <property type="project" value="InterPro"/>
</dbReference>
<dbReference type="GO" id="GO:0030182">
    <property type="term" value="P:neuron differentiation"/>
    <property type="evidence" value="ECO:0007669"/>
    <property type="project" value="TreeGrafter"/>
</dbReference>
<accession>M3ZU47</accession>
<dbReference type="OMA" id="YSIYCCP"/>
<feature type="region of interest" description="Disordered" evidence="7">
    <location>
        <begin position="219"/>
        <end position="257"/>
    </location>
</feature>
<feature type="domain" description="Homeobox" evidence="8">
    <location>
        <begin position="146"/>
        <end position="206"/>
    </location>
</feature>
<dbReference type="GO" id="GO:0000978">
    <property type="term" value="F:RNA polymerase II cis-regulatory region sequence-specific DNA binding"/>
    <property type="evidence" value="ECO:0007669"/>
    <property type="project" value="TreeGrafter"/>
</dbReference>
<name>M3ZU47_XIPMA</name>
<dbReference type="OrthoDB" id="6159439at2759"/>
<dbReference type="GO" id="GO:0005634">
    <property type="term" value="C:nucleus"/>
    <property type="evidence" value="ECO:0007669"/>
    <property type="project" value="UniProtKB-SubCell"/>
</dbReference>
<dbReference type="InterPro" id="IPR001356">
    <property type="entry name" value="HD"/>
</dbReference>
<evidence type="ECO:0000256" key="3">
    <source>
        <dbReference type="ARBA" id="ARBA00023155"/>
    </source>
</evidence>
<feature type="DNA-binding region" description="Homeobox" evidence="5">
    <location>
        <begin position="148"/>
        <end position="207"/>
    </location>
</feature>
<organism evidence="9 10">
    <name type="scientific">Xiphophorus maculatus</name>
    <name type="common">Southern platyfish</name>
    <name type="synonym">Platypoecilus maculatus</name>
    <dbReference type="NCBI Taxonomy" id="8083"/>
    <lineage>
        <taxon>Eukaryota</taxon>
        <taxon>Metazoa</taxon>
        <taxon>Chordata</taxon>
        <taxon>Craniata</taxon>
        <taxon>Vertebrata</taxon>
        <taxon>Euteleostomi</taxon>
        <taxon>Actinopterygii</taxon>
        <taxon>Neopterygii</taxon>
        <taxon>Teleostei</taxon>
        <taxon>Neoteleostei</taxon>
        <taxon>Acanthomorphata</taxon>
        <taxon>Ovalentaria</taxon>
        <taxon>Atherinomorphae</taxon>
        <taxon>Cyprinodontiformes</taxon>
        <taxon>Poeciliidae</taxon>
        <taxon>Poeciliinae</taxon>
        <taxon>Xiphophorus</taxon>
    </lineage>
</organism>
<evidence type="ECO:0000256" key="6">
    <source>
        <dbReference type="RuleBase" id="RU000682"/>
    </source>
</evidence>
<dbReference type="Gene3D" id="1.10.10.60">
    <property type="entry name" value="Homeodomain-like"/>
    <property type="match status" value="1"/>
</dbReference>
<dbReference type="InParanoid" id="M3ZU47"/>
<evidence type="ECO:0000256" key="5">
    <source>
        <dbReference type="PROSITE-ProRule" id="PRU00108"/>
    </source>
</evidence>
<dbReference type="SMART" id="SM00389">
    <property type="entry name" value="HOX"/>
    <property type="match status" value="1"/>
</dbReference>
<reference evidence="10" key="1">
    <citation type="submission" date="2012-01" db="EMBL/GenBank/DDBJ databases">
        <authorList>
            <person name="Walter R."/>
            <person name="Schartl M."/>
            <person name="Warren W."/>
        </authorList>
    </citation>
    <scope>NUCLEOTIDE SEQUENCE [LARGE SCALE GENOMIC DNA]</scope>
    <source>
        <strain evidence="10">JP 163 A</strain>
    </source>
</reference>
<dbReference type="STRING" id="8083.ENSXMAP00000005740"/>
<dbReference type="GO" id="GO:0007417">
    <property type="term" value="P:central nervous system development"/>
    <property type="evidence" value="ECO:0007669"/>
    <property type="project" value="TreeGrafter"/>
</dbReference>
<reference evidence="10" key="2">
    <citation type="journal article" date="2013" name="Nat. Genet.">
        <title>The genome of the platyfish, Xiphophorus maculatus, provides insights into evolutionary adaptation and several complex traits.</title>
        <authorList>
            <person name="Schartl M."/>
            <person name="Walter R.B."/>
            <person name="Shen Y."/>
            <person name="Garcia T."/>
            <person name="Catchen J."/>
            <person name="Amores A."/>
            <person name="Braasch I."/>
            <person name="Chalopin D."/>
            <person name="Volff J.N."/>
            <person name="Lesch K.P."/>
            <person name="Bisazza A."/>
            <person name="Minx P."/>
            <person name="Hillier L."/>
            <person name="Wilson R.K."/>
            <person name="Fuerstenberg S."/>
            <person name="Boore J."/>
            <person name="Searle S."/>
            <person name="Postlethwait J.H."/>
            <person name="Warren W.C."/>
        </authorList>
    </citation>
    <scope>NUCLEOTIDE SEQUENCE [LARGE SCALE GENOMIC DNA]</scope>
    <source>
        <strain evidence="10">JP 163 A</strain>
    </source>
</reference>
<feature type="region of interest" description="Disordered" evidence="7">
    <location>
        <begin position="52"/>
        <end position="77"/>
    </location>
</feature>
<dbReference type="SUPFAM" id="SSF46689">
    <property type="entry name" value="Homeodomain-like"/>
    <property type="match status" value="1"/>
</dbReference>
<protein>
    <submittedName>
        <fullName evidence="9">Notochord homeobox</fullName>
    </submittedName>
</protein>
<dbReference type="InterPro" id="IPR050877">
    <property type="entry name" value="EMX-VAX-Noto_Homeobox_TFs"/>
</dbReference>
<evidence type="ECO:0000256" key="2">
    <source>
        <dbReference type="ARBA" id="ARBA00023125"/>
    </source>
</evidence>
<dbReference type="InterPro" id="IPR009057">
    <property type="entry name" value="Homeodomain-like_sf"/>
</dbReference>
<reference evidence="9" key="4">
    <citation type="submission" date="2025-09" db="UniProtKB">
        <authorList>
            <consortium name="Ensembl"/>
        </authorList>
    </citation>
    <scope>IDENTIFICATION</scope>
    <source>
        <strain evidence="9">JP 163 A</strain>
    </source>
</reference>
<dbReference type="AlphaFoldDB" id="M3ZU47"/>
<dbReference type="PROSITE" id="PS00027">
    <property type="entry name" value="HOMEOBOX_1"/>
    <property type="match status" value="1"/>
</dbReference>
<dbReference type="Pfam" id="PF00046">
    <property type="entry name" value="Homeodomain"/>
    <property type="match status" value="1"/>
</dbReference>
<evidence type="ECO:0000256" key="7">
    <source>
        <dbReference type="SAM" id="MobiDB-lite"/>
    </source>
</evidence>
<dbReference type="Ensembl" id="ENSXMAT00000005746.2">
    <property type="protein sequence ID" value="ENSXMAP00000005740.1"/>
    <property type="gene ID" value="ENSXMAG00000005732.2"/>
</dbReference>
<evidence type="ECO:0000259" key="8">
    <source>
        <dbReference type="PROSITE" id="PS50071"/>
    </source>
</evidence>
<evidence type="ECO:0000256" key="4">
    <source>
        <dbReference type="ARBA" id="ARBA00023242"/>
    </source>
</evidence>
<dbReference type="HOGENOM" id="CLU_094819_0_0_1"/>
<dbReference type="GeneTree" id="ENSGT00940000154361"/>
<dbReference type="CTD" id="344022"/>
<sequence length="257" mass="28299">MQIPNRPMEAGGYSVRNYARASLCAQSNGSRCAPAAKTPSGKSFTIEALLAKPEEAAPRDRSGPNQWGEKYPQTAPPPHLAGLTLPPAQYLYSPNALHPSVHPQPGYSVYCYPPFTYAPSCRGAFYSQATVSKANAAMHQFKTKGGKSKRMRTSFTSEQLSRLEKEFARQQYMVGSERFLLASALQLTEAQVKVWFQNRRIKWRKQSLEQQQAKLAKLGLAAPLKSPGSQGHGDEGDEDFSDSDVDIDVSDDSVDHC</sequence>
<dbReference type="CDD" id="cd00086">
    <property type="entry name" value="homeodomain"/>
    <property type="match status" value="1"/>
</dbReference>